<gene>
    <name evidence="1" type="ORF">CC80DRAFT_324687</name>
</gene>
<evidence type="ECO:0000313" key="2">
    <source>
        <dbReference type="Proteomes" id="UP000800035"/>
    </source>
</evidence>
<protein>
    <submittedName>
        <fullName evidence="1">Uncharacterized protein</fullName>
    </submittedName>
</protein>
<keyword evidence="2" id="KW-1185">Reference proteome</keyword>
<dbReference type="AlphaFoldDB" id="A0A6A5U2B6"/>
<organism evidence="1 2">
    <name type="scientific">Byssothecium circinans</name>
    <dbReference type="NCBI Taxonomy" id="147558"/>
    <lineage>
        <taxon>Eukaryota</taxon>
        <taxon>Fungi</taxon>
        <taxon>Dikarya</taxon>
        <taxon>Ascomycota</taxon>
        <taxon>Pezizomycotina</taxon>
        <taxon>Dothideomycetes</taxon>
        <taxon>Pleosporomycetidae</taxon>
        <taxon>Pleosporales</taxon>
        <taxon>Massarineae</taxon>
        <taxon>Massarinaceae</taxon>
        <taxon>Byssothecium</taxon>
    </lineage>
</organism>
<dbReference type="Proteomes" id="UP000800035">
    <property type="component" value="Unassembled WGS sequence"/>
</dbReference>
<reference evidence="1" key="1">
    <citation type="journal article" date="2020" name="Stud. Mycol.">
        <title>101 Dothideomycetes genomes: a test case for predicting lifestyles and emergence of pathogens.</title>
        <authorList>
            <person name="Haridas S."/>
            <person name="Albert R."/>
            <person name="Binder M."/>
            <person name="Bloem J."/>
            <person name="Labutti K."/>
            <person name="Salamov A."/>
            <person name="Andreopoulos B."/>
            <person name="Baker S."/>
            <person name="Barry K."/>
            <person name="Bills G."/>
            <person name="Bluhm B."/>
            <person name="Cannon C."/>
            <person name="Castanera R."/>
            <person name="Culley D."/>
            <person name="Daum C."/>
            <person name="Ezra D."/>
            <person name="Gonzalez J."/>
            <person name="Henrissat B."/>
            <person name="Kuo A."/>
            <person name="Liang C."/>
            <person name="Lipzen A."/>
            <person name="Lutzoni F."/>
            <person name="Magnuson J."/>
            <person name="Mondo S."/>
            <person name="Nolan M."/>
            <person name="Ohm R."/>
            <person name="Pangilinan J."/>
            <person name="Park H.-J."/>
            <person name="Ramirez L."/>
            <person name="Alfaro M."/>
            <person name="Sun H."/>
            <person name="Tritt A."/>
            <person name="Yoshinaga Y."/>
            <person name="Zwiers L.-H."/>
            <person name="Turgeon B."/>
            <person name="Goodwin S."/>
            <person name="Spatafora J."/>
            <person name="Crous P."/>
            <person name="Grigoriev I."/>
        </authorList>
    </citation>
    <scope>NUCLEOTIDE SEQUENCE</scope>
    <source>
        <strain evidence="1">CBS 675.92</strain>
    </source>
</reference>
<proteinExistence type="predicted"/>
<sequence>METSRWRLNVRDCVKSRYIFYTDLQCGNILGLSLWYRDGVGHSLIGILVWQERR</sequence>
<accession>A0A6A5U2B6</accession>
<name>A0A6A5U2B6_9PLEO</name>
<dbReference type="EMBL" id="ML976985">
    <property type="protein sequence ID" value="KAF1959283.1"/>
    <property type="molecule type" value="Genomic_DNA"/>
</dbReference>
<evidence type="ECO:0000313" key="1">
    <source>
        <dbReference type="EMBL" id="KAF1959283.1"/>
    </source>
</evidence>